<accession>A0A5E4PRD5</accession>
<gene>
    <name evidence="1" type="ORF">LSINAPIS_LOCUS1176</name>
</gene>
<proteinExistence type="predicted"/>
<reference evidence="1 2" key="1">
    <citation type="submission" date="2017-07" db="EMBL/GenBank/DDBJ databases">
        <authorList>
            <person name="Talla V."/>
            <person name="Backstrom N."/>
        </authorList>
    </citation>
    <scope>NUCLEOTIDE SEQUENCE [LARGE SCALE GENOMIC DNA]</scope>
</reference>
<dbReference type="EMBL" id="FZQP02000149">
    <property type="protein sequence ID" value="VVC87630.1"/>
    <property type="molecule type" value="Genomic_DNA"/>
</dbReference>
<evidence type="ECO:0000313" key="1">
    <source>
        <dbReference type="EMBL" id="VVC87630.1"/>
    </source>
</evidence>
<sequence length="285" mass="33003">MHYELLMIPFWTLTTISSQVDNTSDIFIVHNSHSDLDRPVKENPDEISVTTAQNELTGDTKELEEKATTKGFDRYYEEDWLTDRKAERFKDEHHILPKTTEGLDEVVFIPNDKEDAKGETNLRNIMKGDDSIVSLMNKVEVETEGPKEDIVFLSGKNDDVVHRIEEKQPENDKEHTTKKPKVVLDCKDLNCNNNKASVCGGKEEEHKWKFRLTARRLQRTNSQPLTSSFSPPDLAHKNRFIISSTKREECFPQGVRCFQQWTSPGLPKPLQARLQLLLKQDRRRI</sequence>
<evidence type="ECO:0000313" key="2">
    <source>
        <dbReference type="Proteomes" id="UP000324832"/>
    </source>
</evidence>
<dbReference type="AlphaFoldDB" id="A0A5E4PRD5"/>
<protein>
    <submittedName>
        <fullName evidence="1">Uncharacterized protein</fullName>
    </submittedName>
</protein>
<organism evidence="1 2">
    <name type="scientific">Leptidea sinapis</name>
    <dbReference type="NCBI Taxonomy" id="189913"/>
    <lineage>
        <taxon>Eukaryota</taxon>
        <taxon>Metazoa</taxon>
        <taxon>Ecdysozoa</taxon>
        <taxon>Arthropoda</taxon>
        <taxon>Hexapoda</taxon>
        <taxon>Insecta</taxon>
        <taxon>Pterygota</taxon>
        <taxon>Neoptera</taxon>
        <taxon>Endopterygota</taxon>
        <taxon>Lepidoptera</taxon>
        <taxon>Glossata</taxon>
        <taxon>Ditrysia</taxon>
        <taxon>Papilionoidea</taxon>
        <taxon>Pieridae</taxon>
        <taxon>Dismorphiinae</taxon>
        <taxon>Leptidea</taxon>
    </lineage>
</organism>
<name>A0A5E4PRD5_9NEOP</name>
<dbReference type="Proteomes" id="UP000324832">
    <property type="component" value="Unassembled WGS sequence"/>
</dbReference>
<keyword evidence="2" id="KW-1185">Reference proteome</keyword>